<gene>
    <name evidence="1" type="ORF">GXW78_03175</name>
</gene>
<organism evidence="1 2">
    <name type="scientific">Neoroseomonas terrae</name>
    <dbReference type="NCBI Taxonomy" id="424799"/>
    <lineage>
        <taxon>Bacteria</taxon>
        <taxon>Pseudomonadati</taxon>
        <taxon>Pseudomonadota</taxon>
        <taxon>Alphaproteobacteria</taxon>
        <taxon>Acetobacterales</taxon>
        <taxon>Acetobacteraceae</taxon>
        <taxon>Neoroseomonas</taxon>
    </lineage>
</organism>
<sequence length="87" mass="9591">MIVIQQAALATTSDVYGMGDISTPAERRSASAKAIETLPEFLRHLFEVARAERERRSGGDSPEVIGAILVLQNMSIWAQLFDCPCWP</sequence>
<accession>A0ABS5ECA1</accession>
<reference evidence="2" key="1">
    <citation type="journal article" date="2021" name="Syst. Appl. Microbiol.">
        <title>Roseomonas hellenica sp. nov., isolated from roots of wild-growing Alkanna tinctoria.</title>
        <authorList>
            <person name="Rat A."/>
            <person name="Naranjo H.D."/>
            <person name="Lebbe L."/>
            <person name="Cnockaert M."/>
            <person name="Krigas N."/>
            <person name="Grigoriadou K."/>
            <person name="Maloupa E."/>
            <person name="Willems A."/>
        </authorList>
    </citation>
    <scope>NUCLEOTIDE SEQUENCE [LARGE SCALE GENOMIC DNA]</scope>
    <source>
        <strain evidence="2">LMG 31159</strain>
    </source>
</reference>
<dbReference type="EMBL" id="JAAEDI010000003">
    <property type="protein sequence ID" value="MBR0648651.1"/>
    <property type="molecule type" value="Genomic_DNA"/>
</dbReference>
<proteinExistence type="predicted"/>
<dbReference type="RefSeq" id="WP_211865998.1">
    <property type="nucleotide sequence ID" value="NZ_JAAEDI010000003.1"/>
</dbReference>
<evidence type="ECO:0000313" key="1">
    <source>
        <dbReference type="EMBL" id="MBR0648651.1"/>
    </source>
</evidence>
<dbReference type="Proteomes" id="UP000698752">
    <property type="component" value="Unassembled WGS sequence"/>
</dbReference>
<evidence type="ECO:0000313" key="2">
    <source>
        <dbReference type="Proteomes" id="UP000698752"/>
    </source>
</evidence>
<protein>
    <submittedName>
        <fullName evidence="1">Uncharacterized protein</fullName>
    </submittedName>
</protein>
<keyword evidence="2" id="KW-1185">Reference proteome</keyword>
<name>A0ABS5ECA1_9PROT</name>
<comment type="caution">
    <text evidence="1">The sequence shown here is derived from an EMBL/GenBank/DDBJ whole genome shotgun (WGS) entry which is preliminary data.</text>
</comment>